<protein>
    <recommendedName>
        <fullName evidence="7">Odorant receptor</fullName>
    </recommendedName>
</protein>
<comment type="similarity">
    <text evidence="1 2">Belongs to the reduced folate carrier (RFC) transporter (TC 2.A.48) family.</text>
</comment>
<keyword evidence="3" id="KW-0812">Transmembrane</keyword>
<dbReference type="InterPro" id="IPR036259">
    <property type="entry name" value="MFS_trans_sf"/>
</dbReference>
<gene>
    <name evidence="5" type="ORF">HCN44_001154</name>
</gene>
<evidence type="ECO:0000256" key="2">
    <source>
        <dbReference type="PIRNR" id="PIRNR028739"/>
    </source>
</evidence>
<feature type="transmembrane region" description="Helical" evidence="3">
    <location>
        <begin position="315"/>
        <end position="336"/>
    </location>
</feature>
<dbReference type="InterPro" id="IPR002666">
    <property type="entry name" value="Folate_carrier"/>
</dbReference>
<keyword evidence="3" id="KW-1133">Transmembrane helix</keyword>
<evidence type="ECO:0000256" key="4">
    <source>
        <dbReference type="SAM" id="SignalP"/>
    </source>
</evidence>
<feature type="transmembrane region" description="Helical" evidence="3">
    <location>
        <begin position="72"/>
        <end position="89"/>
    </location>
</feature>
<dbReference type="GO" id="GO:0005886">
    <property type="term" value="C:plasma membrane"/>
    <property type="evidence" value="ECO:0007669"/>
    <property type="project" value="UniProtKB-UniRule"/>
</dbReference>
<dbReference type="NCBIfam" id="TIGR00806">
    <property type="entry name" value="rfc"/>
    <property type="match status" value="1"/>
</dbReference>
<dbReference type="Gene3D" id="1.20.1250.20">
    <property type="entry name" value="MFS general substrate transporter like domains"/>
    <property type="match status" value="1"/>
</dbReference>
<dbReference type="AlphaFoldDB" id="A0A834XM76"/>
<feature type="transmembrane region" description="Helical" evidence="3">
    <location>
        <begin position="101"/>
        <end position="119"/>
    </location>
</feature>
<name>A0A834XM76_APHGI</name>
<feature type="transmembrane region" description="Helical" evidence="3">
    <location>
        <begin position="348"/>
        <end position="372"/>
    </location>
</feature>
<comment type="caution">
    <text evidence="5">The sequence shown here is derived from an EMBL/GenBank/DDBJ whole genome shotgun (WGS) entry which is preliminary data.</text>
</comment>
<dbReference type="Proteomes" id="UP000639338">
    <property type="component" value="Unassembled WGS sequence"/>
</dbReference>
<feature type="chain" id="PRO_5032840922" description="Odorant receptor" evidence="4">
    <location>
        <begin position="25"/>
        <end position="425"/>
    </location>
</feature>
<dbReference type="GO" id="GO:0090482">
    <property type="term" value="F:vitamin transmembrane transporter activity"/>
    <property type="evidence" value="ECO:0007669"/>
    <property type="project" value="InterPro"/>
</dbReference>
<keyword evidence="4" id="KW-0732">Signal</keyword>
<organism evidence="5 6">
    <name type="scientific">Aphidius gifuensis</name>
    <name type="common">Parasitoid wasp</name>
    <dbReference type="NCBI Taxonomy" id="684658"/>
    <lineage>
        <taxon>Eukaryota</taxon>
        <taxon>Metazoa</taxon>
        <taxon>Ecdysozoa</taxon>
        <taxon>Arthropoda</taxon>
        <taxon>Hexapoda</taxon>
        <taxon>Insecta</taxon>
        <taxon>Pterygota</taxon>
        <taxon>Neoptera</taxon>
        <taxon>Endopterygota</taxon>
        <taxon>Hymenoptera</taxon>
        <taxon>Apocrita</taxon>
        <taxon>Ichneumonoidea</taxon>
        <taxon>Braconidae</taxon>
        <taxon>Aphidiinae</taxon>
        <taxon>Aphidius</taxon>
    </lineage>
</organism>
<feature type="transmembrane region" description="Helical" evidence="3">
    <location>
        <begin position="384"/>
        <end position="407"/>
    </location>
</feature>
<proteinExistence type="inferred from homology"/>
<keyword evidence="6" id="KW-1185">Reference proteome</keyword>
<evidence type="ECO:0000256" key="3">
    <source>
        <dbReference type="SAM" id="Phobius"/>
    </source>
</evidence>
<evidence type="ECO:0000256" key="1">
    <source>
        <dbReference type="ARBA" id="ARBA00005773"/>
    </source>
</evidence>
<feature type="transmembrane region" description="Helical" evidence="3">
    <location>
        <begin position="259"/>
        <end position="280"/>
    </location>
</feature>
<accession>A0A834XM76</accession>
<reference evidence="5 6" key="1">
    <citation type="submission" date="2020-08" db="EMBL/GenBank/DDBJ databases">
        <title>Aphidius gifuensis genome sequencing and assembly.</title>
        <authorList>
            <person name="Du Z."/>
        </authorList>
    </citation>
    <scope>NUCLEOTIDE SEQUENCE [LARGE SCALE GENOMIC DNA]</scope>
    <source>
        <strain evidence="5">YNYX2018</strain>
        <tissue evidence="5">Adults</tissue>
    </source>
</reference>
<keyword evidence="2" id="KW-0813">Transport</keyword>
<evidence type="ECO:0000313" key="5">
    <source>
        <dbReference type="EMBL" id="KAF7988581.1"/>
    </source>
</evidence>
<feature type="transmembrane region" description="Helical" evidence="3">
    <location>
        <begin position="292"/>
        <end position="309"/>
    </location>
</feature>
<evidence type="ECO:0000313" key="6">
    <source>
        <dbReference type="Proteomes" id="UP000639338"/>
    </source>
</evidence>
<dbReference type="PIRSF" id="PIRSF028739">
    <property type="entry name" value="Folate_carrier"/>
    <property type="match status" value="1"/>
</dbReference>
<dbReference type="Pfam" id="PF01770">
    <property type="entry name" value="Folate_carrier"/>
    <property type="match status" value="1"/>
</dbReference>
<dbReference type="OrthoDB" id="18814at2759"/>
<dbReference type="PANTHER" id="PTHR10686:SF18">
    <property type="entry name" value="IP11787P-RELATED"/>
    <property type="match status" value="1"/>
</dbReference>
<sequence>MNWIKISLLLCSFGFLKEFRPGEAFITEYLTSWKNLTSTQVIEDVYPLATYSNLINTIVMLLLTDFLRYKPIIILCGLSGIIIYLLLTFTNQLITMKLFEFGFGLYLSTDIAYYTYIYAKVEREHYQKVSSYTRSAFLFGRFISSSLSQTLITFNLLNYHQLNYLTIGGQIAATISALLLPNVEQSIYFHPKLDVPLTNRYDKIKKAYQMLWNDFIKAFTNRHVLKWSLWWAAANCGYVQVLIYSQALWQTAVKNDQQLYNGLVEALYSIIGAIAVFFVGMLKLNWSSVGEIILALFTWIESIILFVISSNYNLWFLYVLYIIFGVIYHAIATIASSEVAKKISRDSYGLIFGIVLIISLAMESILTFFIATGNVFELNIRQQFTIYAGYFGVFAMIFTIISIFKIIKKIKNGEEIKIWIDNDTN</sequence>
<evidence type="ECO:0008006" key="7">
    <source>
        <dbReference type="Google" id="ProtNLM"/>
    </source>
</evidence>
<dbReference type="EMBL" id="JACMRX010000005">
    <property type="protein sequence ID" value="KAF7988581.1"/>
    <property type="molecule type" value="Genomic_DNA"/>
</dbReference>
<keyword evidence="2 3" id="KW-0472">Membrane</keyword>
<comment type="subcellular location">
    <subcellularLocation>
        <location evidence="2">Membrane</location>
        <topology evidence="2">Multi-pass membrane protein</topology>
    </subcellularLocation>
</comment>
<dbReference type="PANTHER" id="PTHR10686">
    <property type="entry name" value="FOLATE TRANSPORTER"/>
    <property type="match status" value="1"/>
</dbReference>
<feature type="transmembrane region" description="Helical" evidence="3">
    <location>
        <begin position="227"/>
        <end position="247"/>
    </location>
</feature>
<dbReference type="SUPFAM" id="SSF103473">
    <property type="entry name" value="MFS general substrate transporter"/>
    <property type="match status" value="1"/>
</dbReference>
<feature type="signal peptide" evidence="4">
    <location>
        <begin position="1"/>
        <end position="24"/>
    </location>
</feature>